<reference evidence="2" key="1">
    <citation type="submission" date="2021-01" db="UniProtKB">
        <authorList>
            <consortium name="EnsemblMetazoa"/>
        </authorList>
    </citation>
    <scope>IDENTIFICATION</scope>
</reference>
<evidence type="ECO:0000313" key="3">
    <source>
        <dbReference type="Proteomes" id="UP000002358"/>
    </source>
</evidence>
<evidence type="ECO:0000259" key="1">
    <source>
        <dbReference type="Pfam" id="PF21056"/>
    </source>
</evidence>
<feature type="domain" description="ZSWIM1/3 RNaseH-like" evidence="1">
    <location>
        <begin position="1"/>
        <end position="76"/>
    </location>
</feature>
<name>A0A7M7QDW1_NASVI</name>
<dbReference type="InParanoid" id="A0A7M7QDW1"/>
<protein>
    <recommendedName>
        <fullName evidence="1">ZSWIM1/3 RNaseH-like domain-containing protein</fullName>
    </recommendedName>
</protein>
<evidence type="ECO:0000313" key="2">
    <source>
        <dbReference type="EnsemblMetazoa" id="XP_031786067"/>
    </source>
</evidence>
<dbReference type="GeneID" id="116417398"/>
<dbReference type="Proteomes" id="UP000002358">
    <property type="component" value="Unassembled WGS sequence"/>
</dbReference>
<accession>A0A7M7QDW1</accession>
<dbReference type="EnsemblMetazoa" id="XM_031930207">
    <property type="protein sequence ID" value="XP_031786067"/>
    <property type="gene ID" value="LOC116417398"/>
</dbReference>
<dbReference type="AlphaFoldDB" id="A0A7M7QDW1"/>
<dbReference type="RefSeq" id="XP_031786067.1">
    <property type="nucleotide sequence ID" value="XM_031930207.2"/>
</dbReference>
<dbReference type="KEGG" id="nvi:116417398"/>
<dbReference type="SMR" id="A0A7M7QDW1"/>
<dbReference type="InterPro" id="IPR052579">
    <property type="entry name" value="Zinc_finger_SWIM"/>
</dbReference>
<organism evidence="2 3">
    <name type="scientific">Nasonia vitripennis</name>
    <name type="common">Parasitic wasp</name>
    <dbReference type="NCBI Taxonomy" id="7425"/>
    <lineage>
        <taxon>Eukaryota</taxon>
        <taxon>Metazoa</taxon>
        <taxon>Ecdysozoa</taxon>
        <taxon>Arthropoda</taxon>
        <taxon>Hexapoda</taxon>
        <taxon>Insecta</taxon>
        <taxon>Pterygota</taxon>
        <taxon>Neoptera</taxon>
        <taxon>Endopterygota</taxon>
        <taxon>Hymenoptera</taxon>
        <taxon>Apocrita</taxon>
        <taxon>Proctotrupomorpha</taxon>
        <taxon>Chalcidoidea</taxon>
        <taxon>Pteromalidae</taxon>
        <taxon>Pteromalinae</taxon>
        <taxon>Nasonia</taxon>
    </lineage>
</organism>
<dbReference type="InterPro" id="IPR048324">
    <property type="entry name" value="ZSWIM1-3_RNaseH-like"/>
</dbReference>
<sequence length="301" mass="35204">MRLNVQKYGQIVFMDCTYKIFKAQYSLMLFVIEDGEGRSQVVDIVIIINETKPVLKWAIESFKNDNEMSYKDIQKILKIKIQSPHTTPLDKCKRKYEAILTHYAFEKLSQQLDLCNYVTLHKSFDSFHYTVNQNGEILNVTSSQCTYLDQWCMQLPCWHVFAVRKLLDMDLFSQDLCNERWKKLQDILPPTSAQNKNNEASVTISKVRSSKNKTIGNARRKLKIVTDELVSLASEQSEDKFQSRLNLLYNLRDFWKANKTVKLAVSEVKKNISTDLEDDEQRDQLNKSLSLLNISEYKLEF</sequence>
<dbReference type="PANTHER" id="PTHR31569:SF4">
    <property type="entry name" value="SWIM-TYPE DOMAIN-CONTAINING PROTEIN"/>
    <property type="match status" value="1"/>
</dbReference>
<keyword evidence="3" id="KW-1185">Reference proteome</keyword>
<dbReference type="Pfam" id="PF21056">
    <property type="entry name" value="ZSWIM1-3_RNaseH-like"/>
    <property type="match status" value="1"/>
</dbReference>
<proteinExistence type="predicted"/>
<dbReference type="OrthoDB" id="8123862at2759"/>
<dbReference type="PANTHER" id="PTHR31569">
    <property type="entry name" value="SWIM-TYPE DOMAIN-CONTAINING PROTEIN"/>
    <property type="match status" value="1"/>
</dbReference>